<evidence type="ECO:0000256" key="2">
    <source>
        <dbReference type="ARBA" id="ARBA00006490"/>
    </source>
</evidence>
<evidence type="ECO:0000256" key="4">
    <source>
        <dbReference type="ARBA" id="ARBA00022723"/>
    </source>
</evidence>
<dbReference type="InterPro" id="IPR015424">
    <property type="entry name" value="PyrdxlP-dep_Trfase"/>
</dbReference>
<dbReference type="Proteomes" id="UP000460549">
    <property type="component" value="Unassembled WGS sequence"/>
</dbReference>
<dbReference type="Gene3D" id="1.10.260.50">
    <property type="match status" value="1"/>
</dbReference>
<reference evidence="10 11" key="1">
    <citation type="submission" date="2019-08" db="EMBL/GenBank/DDBJ databases">
        <title>In-depth cultivation of the pig gut microbiome towards novel bacterial diversity and tailored functional studies.</title>
        <authorList>
            <person name="Wylensek D."/>
            <person name="Hitch T.C.A."/>
            <person name="Clavel T."/>
        </authorList>
    </citation>
    <scope>NUCLEOTIDE SEQUENCE [LARGE SCALE GENOMIC DNA]</scope>
    <source>
        <strain evidence="10 11">NM-380-WT-3C1</strain>
    </source>
</reference>
<evidence type="ECO:0000313" key="11">
    <source>
        <dbReference type="Proteomes" id="UP000460549"/>
    </source>
</evidence>
<evidence type="ECO:0000256" key="3">
    <source>
        <dbReference type="ARBA" id="ARBA00022679"/>
    </source>
</evidence>
<dbReference type="RefSeq" id="WP_154424518.1">
    <property type="nucleotide sequence ID" value="NZ_VUNN01000003.1"/>
</dbReference>
<evidence type="ECO:0000313" key="10">
    <source>
        <dbReference type="EMBL" id="MSU05614.1"/>
    </source>
</evidence>
<dbReference type="PANTHER" id="PTHR11601">
    <property type="entry name" value="CYSTEINE DESULFURYLASE FAMILY MEMBER"/>
    <property type="match status" value="1"/>
</dbReference>
<dbReference type="Pfam" id="PF00266">
    <property type="entry name" value="Aminotran_5"/>
    <property type="match status" value="1"/>
</dbReference>
<evidence type="ECO:0000256" key="5">
    <source>
        <dbReference type="ARBA" id="ARBA00022898"/>
    </source>
</evidence>
<dbReference type="GO" id="GO:0046872">
    <property type="term" value="F:metal ion binding"/>
    <property type="evidence" value="ECO:0007669"/>
    <property type="project" value="UniProtKB-KW"/>
</dbReference>
<proteinExistence type="inferred from homology"/>
<dbReference type="GO" id="GO:0031071">
    <property type="term" value="F:cysteine desulfurase activity"/>
    <property type="evidence" value="ECO:0007669"/>
    <property type="project" value="UniProtKB-EC"/>
</dbReference>
<comment type="catalytic activity">
    <reaction evidence="8">
        <text>(sulfur carrier)-H + L-cysteine = (sulfur carrier)-SH + L-alanine</text>
        <dbReference type="Rhea" id="RHEA:43892"/>
        <dbReference type="Rhea" id="RHEA-COMP:14737"/>
        <dbReference type="Rhea" id="RHEA-COMP:14739"/>
        <dbReference type="ChEBI" id="CHEBI:29917"/>
        <dbReference type="ChEBI" id="CHEBI:35235"/>
        <dbReference type="ChEBI" id="CHEBI:57972"/>
        <dbReference type="ChEBI" id="CHEBI:64428"/>
        <dbReference type="EC" id="2.8.1.7"/>
    </reaction>
</comment>
<protein>
    <submittedName>
        <fullName evidence="10">Cysteine desulfurase</fullName>
    </submittedName>
</protein>
<keyword evidence="7" id="KW-0411">Iron-sulfur</keyword>
<dbReference type="InterPro" id="IPR000192">
    <property type="entry name" value="Aminotrans_V_dom"/>
</dbReference>
<keyword evidence="5" id="KW-0663">Pyridoxal phosphate</keyword>
<gene>
    <name evidence="10" type="ORF">FYJ80_02300</name>
</gene>
<comment type="similarity">
    <text evidence="2">Belongs to the class-V pyridoxal-phosphate-dependent aminotransferase family. NifS/IscS subfamily.</text>
</comment>
<dbReference type="InterPro" id="IPR015421">
    <property type="entry name" value="PyrdxlP-dep_Trfase_major"/>
</dbReference>
<keyword evidence="3" id="KW-0808">Transferase</keyword>
<dbReference type="GO" id="GO:0051536">
    <property type="term" value="F:iron-sulfur cluster binding"/>
    <property type="evidence" value="ECO:0007669"/>
    <property type="project" value="UniProtKB-KW"/>
</dbReference>
<dbReference type="EMBL" id="VUNN01000003">
    <property type="protein sequence ID" value="MSU05614.1"/>
    <property type="molecule type" value="Genomic_DNA"/>
</dbReference>
<dbReference type="PIRSF" id="PIRSF005572">
    <property type="entry name" value="NifS"/>
    <property type="match status" value="1"/>
</dbReference>
<evidence type="ECO:0000256" key="6">
    <source>
        <dbReference type="ARBA" id="ARBA00023004"/>
    </source>
</evidence>
<evidence type="ECO:0000256" key="8">
    <source>
        <dbReference type="ARBA" id="ARBA00050776"/>
    </source>
</evidence>
<evidence type="ECO:0000259" key="9">
    <source>
        <dbReference type="Pfam" id="PF00266"/>
    </source>
</evidence>
<dbReference type="PANTHER" id="PTHR11601:SF34">
    <property type="entry name" value="CYSTEINE DESULFURASE"/>
    <property type="match status" value="1"/>
</dbReference>
<keyword evidence="11" id="KW-1185">Reference proteome</keyword>
<sequence>MLDSYYFDNAATTKISSDALNSYIETSLNYPGNPSSKHTLGLEAKKELERARVGFSNILHTKPEQLFFTSGASEAISIVISSLLWLKRPGRVIFSAIEHEAVLSFAPILKEKGFDVVILKAKGGYVTPEELEGALTPETKLVAIQAVNNVVGTINDIKALVKVVRRKEEEFKRKIFFFSDSVQALGKIDLNLTDLDIDGASFSSHKIHGPRGIGLLYLKRGVIQALAKAGGQEKGVRGGTENLPAIVSFYTALKEFKPRSNILDLNLKLREIFINNNIKVLSPANNITGYVLTITTPLPSEVLTRMLSDEGFAVSSGSACSNNAKGKSENVILALGYTPQDAKGTIRISFSPESDEKIALELAQTIIKKVNEFK</sequence>
<organism evidence="10 11">
    <name type="scientific">Bullifex porci</name>
    <dbReference type="NCBI Taxonomy" id="2606638"/>
    <lineage>
        <taxon>Bacteria</taxon>
        <taxon>Pseudomonadati</taxon>
        <taxon>Spirochaetota</taxon>
        <taxon>Spirochaetia</taxon>
        <taxon>Spirochaetales</taxon>
        <taxon>Spirochaetaceae</taxon>
        <taxon>Bullifex</taxon>
    </lineage>
</organism>
<name>A0A7X2TPN6_9SPIO</name>
<dbReference type="Gene3D" id="3.40.640.10">
    <property type="entry name" value="Type I PLP-dependent aspartate aminotransferase-like (Major domain)"/>
    <property type="match status" value="1"/>
</dbReference>
<dbReference type="InterPro" id="IPR015422">
    <property type="entry name" value="PyrdxlP-dep_Trfase_small"/>
</dbReference>
<dbReference type="SUPFAM" id="SSF53383">
    <property type="entry name" value="PLP-dependent transferases"/>
    <property type="match status" value="1"/>
</dbReference>
<keyword evidence="6" id="KW-0408">Iron</keyword>
<comment type="caution">
    <text evidence="10">The sequence shown here is derived from an EMBL/GenBank/DDBJ whole genome shotgun (WGS) entry which is preliminary data.</text>
</comment>
<accession>A0A7X2TPN6</accession>
<feature type="domain" description="Aminotransferase class V" evidence="9">
    <location>
        <begin position="6"/>
        <end position="355"/>
    </location>
</feature>
<dbReference type="Gene3D" id="3.90.1150.10">
    <property type="entry name" value="Aspartate Aminotransferase, domain 1"/>
    <property type="match status" value="1"/>
</dbReference>
<evidence type="ECO:0000256" key="7">
    <source>
        <dbReference type="ARBA" id="ARBA00023014"/>
    </source>
</evidence>
<dbReference type="AlphaFoldDB" id="A0A7X2TPN6"/>
<comment type="cofactor">
    <cofactor evidence="1">
        <name>pyridoxal 5'-phosphate</name>
        <dbReference type="ChEBI" id="CHEBI:597326"/>
    </cofactor>
</comment>
<keyword evidence="4" id="KW-0479">Metal-binding</keyword>
<evidence type="ECO:0000256" key="1">
    <source>
        <dbReference type="ARBA" id="ARBA00001933"/>
    </source>
</evidence>
<dbReference type="InterPro" id="IPR016454">
    <property type="entry name" value="Cysteine_dSase"/>
</dbReference>